<dbReference type="EMBL" id="MT193838">
    <property type="protein sequence ID" value="QIZ74614.1"/>
    <property type="molecule type" value="Genomic_DNA"/>
</dbReference>
<dbReference type="PROSITE" id="PS50043">
    <property type="entry name" value="HTH_LUXR_2"/>
    <property type="match status" value="1"/>
</dbReference>
<evidence type="ECO:0000256" key="2">
    <source>
        <dbReference type="ARBA" id="ARBA00023125"/>
    </source>
</evidence>
<protein>
    <submittedName>
        <fullName evidence="6">Conserved hypothetical plastid protein</fullName>
    </submittedName>
</protein>
<accession>A0A6H1U6Y9</accession>
<dbReference type="SUPFAM" id="SSF52172">
    <property type="entry name" value="CheY-like"/>
    <property type="match status" value="1"/>
</dbReference>
<geneLocation type="chloroplast" evidence="6"/>
<sequence length="213" mass="23974">MKKGKRILLVDDDIFLGQSISLYLISKNFSVFLANTVTAALNELNKETPDLIIADIMMPDLDGYNFLQIIRSNSLLYKIPVVLLTAKGMTSDRIKGYNAGCNVYVTKPFDPNELLAIINNLLKSKSLIEQVIDIKTVLSNSLPFVKIFTSKEIDVLKLVMKGFRNKEIANSLNISIRSVEKHVSRLLNKTSTRNRTELTQFINSAILELHEGE</sequence>
<dbReference type="Gene3D" id="1.10.10.10">
    <property type="entry name" value="Winged helix-like DNA-binding domain superfamily/Winged helix DNA-binding domain"/>
    <property type="match status" value="1"/>
</dbReference>
<keyword evidence="6" id="KW-0934">Plastid</keyword>
<dbReference type="Pfam" id="PF00196">
    <property type="entry name" value="GerE"/>
    <property type="match status" value="1"/>
</dbReference>
<dbReference type="GO" id="GO:0000160">
    <property type="term" value="P:phosphorelay signal transduction system"/>
    <property type="evidence" value="ECO:0007669"/>
    <property type="project" value="InterPro"/>
</dbReference>
<keyword evidence="1 3" id="KW-0597">Phosphoprotein</keyword>
<gene>
    <name evidence="6" type="primary">ycf29</name>
</gene>
<dbReference type="InterPro" id="IPR050595">
    <property type="entry name" value="Bact_response_regulator"/>
</dbReference>
<dbReference type="PROSITE" id="PS00622">
    <property type="entry name" value="HTH_LUXR_1"/>
    <property type="match status" value="1"/>
</dbReference>
<evidence type="ECO:0000313" key="6">
    <source>
        <dbReference type="EMBL" id="QIZ74614.1"/>
    </source>
</evidence>
<dbReference type="SMART" id="SM00448">
    <property type="entry name" value="REC"/>
    <property type="match status" value="1"/>
</dbReference>
<reference evidence="6" key="1">
    <citation type="submission" date="2020-03" db="EMBL/GenBank/DDBJ databases">
        <title>Complete organellar genome analysis of the invasive marine red alga Caulacanthus okamurae (Caulacanthaceae, Rhodophyta) from Moss Landing, California, USA.</title>
        <authorList>
            <person name="Hughey J.R."/>
        </authorList>
    </citation>
    <scope>NUCLEOTIDE SEQUENCE</scope>
</reference>
<proteinExistence type="predicted"/>
<dbReference type="PROSITE" id="PS50110">
    <property type="entry name" value="RESPONSE_REGULATORY"/>
    <property type="match status" value="1"/>
</dbReference>
<dbReference type="InterPro" id="IPR000792">
    <property type="entry name" value="Tscrpt_reg_LuxR_C"/>
</dbReference>
<dbReference type="PRINTS" id="PR00038">
    <property type="entry name" value="HTHLUXR"/>
</dbReference>
<dbReference type="Pfam" id="PF00072">
    <property type="entry name" value="Response_reg"/>
    <property type="match status" value="1"/>
</dbReference>
<dbReference type="PANTHER" id="PTHR44591:SF3">
    <property type="entry name" value="RESPONSE REGULATORY DOMAIN-CONTAINING PROTEIN"/>
    <property type="match status" value="1"/>
</dbReference>
<dbReference type="CDD" id="cd06170">
    <property type="entry name" value="LuxR_C_like"/>
    <property type="match status" value="1"/>
</dbReference>
<dbReference type="SMART" id="SM00421">
    <property type="entry name" value="HTH_LUXR"/>
    <property type="match status" value="1"/>
</dbReference>
<dbReference type="GeneID" id="54615599"/>
<keyword evidence="2" id="KW-0238">DNA-binding</keyword>
<evidence type="ECO:0000256" key="1">
    <source>
        <dbReference type="ARBA" id="ARBA00022553"/>
    </source>
</evidence>
<name>A0A6H1U6Y9_9FLOR</name>
<dbReference type="GO" id="GO:0003677">
    <property type="term" value="F:DNA binding"/>
    <property type="evidence" value="ECO:0007669"/>
    <property type="project" value="UniProtKB-KW"/>
</dbReference>
<keyword evidence="6" id="KW-0150">Chloroplast</keyword>
<evidence type="ECO:0000256" key="3">
    <source>
        <dbReference type="PROSITE-ProRule" id="PRU00169"/>
    </source>
</evidence>
<feature type="domain" description="Response regulatory" evidence="5">
    <location>
        <begin position="6"/>
        <end position="122"/>
    </location>
</feature>
<dbReference type="GO" id="GO:0006355">
    <property type="term" value="P:regulation of DNA-templated transcription"/>
    <property type="evidence" value="ECO:0007669"/>
    <property type="project" value="InterPro"/>
</dbReference>
<dbReference type="RefSeq" id="YP_009773997.1">
    <property type="nucleotide sequence ID" value="NC_047434.1"/>
</dbReference>
<dbReference type="Gene3D" id="3.40.50.2300">
    <property type="match status" value="1"/>
</dbReference>
<feature type="domain" description="HTH luxR-type" evidence="4">
    <location>
        <begin position="141"/>
        <end position="206"/>
    </location>
</feature>
<dbReference type="InterPro" id="IPR001789">
    <property type="entry name" value="Sig_transdc_resp-reg_receiver"/>
</dbReference>
<dbReference type="SUPFAM" id="SSF46894">
    <property type="entry name" value="C-terminal effector domain of the bipartite response regulators"/>
    <property type="match status" value="1"/>
</dbReference>
<evidence type="ECO:0000259" key="5">
    <source>
        <dbReference type="PROSITE" id="PS50110"/>
    </source>
</evidence>
<dbReference type="PANTHER" id="PTHR44591">
    <property type="entry name" value="STRESS RESPONSE REGULATOR PROTEIN 1"/>
    <property type="match status" value="1"/>
</dbReference>
<dbReference type="AlphaFoldDB" id="A0A6H1U6Y9"/>
<feature type="modified residue" description="4-aspartylphosphate" evidence="3">
    <location>
        <position position="55"/>
    </location>
</feature>
<organism evidence="6">
    <name type="scientific">Caulacanthus okamurae</name>
    <dbReference type="NCBI Taxonomy" id="152008"/>
    <lineage>
        <taxon>Eukaryota</taxon>
        <taxon>Rhodophyta</taxon>
        <taxon>Florideophyceae</taxon>
        <taxon>Rhodymeniophycidae</taxon>
        <taxon>Gigartinales</taxon>
        <taxon>Caulacanthaceae</taxon>
        <taxon>Caulacanthus</taxon>
    </lineage>
</organism>
<dbReference type="InterPro" id="IPR016032">
    <property type="entry name" value="Sig_transdc_resp-reg_C-effctor"/>
</dbReference>
<dbReference type="InterPro" id="IPR036388">
    <property type="entry name" value="WH-like_DNA-bd_sf"/>
</dbReference>
<evidence type="ECO:0000259" key="4">
    <source>
        <dbReference type="PROSITE" id="PS50043"/>
    </source>
</evidence>
<dbReference type="InterPro" id="IPR011006">
    <property type="entry name" value="CheY-like_superfamily"/>
</dbReference>